<name>A0A9P3C2P8_ASPVI</name>
<dbReference type="SFLD" id="SFLDG01150">
    <property type="entry name" value="Main.1:_Beta-like"/>
    <property type="match status" value="1"/>
</dbReference>
<dbReference type="AlphaFoldDB" id="A0A9P3C2P8"/>
<dbReference type="PANTHER" id="PTHR44051">
    <property type="entry name" value="GLUTATHIONE S-TRANSFERASE-RELATED"/>
    <property type="match status" value="1"/>
</dbReference>
<dbReference type="Gene3D" id="1.20.1050.10">
    <property type="match status" value="1"/>
</dbReference>
<dbReference type="SUPFAM" id="SSF52833">
    <property type="entry name" value="Thioredoxin-like"/>
    <property type="match status" value="1"/>
</dbReference>
<dbReference type="OrthoDB" id="249703at2759"/>
<feature type="domain" description="GST C-terminal" evidence="3">
    <location>
        <begin position="94"/>
        <end position="212"/>
    </location>
</feature>
<dbReference type="InterPro" id="IPR036249">
    <property type="entry name" value="Thioredoxin-like_sf"/>
</dbReference>
<dbReference type="GeneID" id="66930398"/>
<dbReference type="Pfam" id="PF13410">
    <property type="entry name" value="GST_C_2"/>
    <property type="match status" value="1"/>
</dbReference>
<gene>
    <name evidence="4" type="ORF">Aspvir_002416</name>
</gene>
<dbReference type="CDD" id="cd03057">
    <property type="entry name" value="GST_N_Beta"/>
    <property type="match status" value="1"/>
</dbReference>
<reference evidence="4 5" key="1">
    <citation type="submission" date="2021-02" db="EMBL/GenBank/DDBJ databases">
        <title>Pan-genome distribution and transcriptional activeness of fungal secondary metabolism genes in Aspergillus section Fumigati.</title>
        <authorList>
            <person name="Takahashi H."/>
            <person name="Umemura M."/>
            <person name="Ninomiya A."/>
            <person name="Kusuya Y."/>
            <person name="Urayama S."/>
            <person name="Shimizu M."/>
            <person name="Watanabe A."/>
            <person name="Kamei K."/>
            <person name="Yaguchi T."/>
            <person name="Hagiwara D."/>
        </authorList>
    </citation>
    <scope>NUCLEOTIDE SEQUENCE [LARGE SCALE GENOMIC DNA]</scope>
    <source>
        <strain evidence="4 5">IFM 47045</strain>
    </source>
</reference>
<dbReference type="InterPro" id="IPR010987">
    <property type="entry name" value="Glutathione-S-Trfase_C-like"/>
</dbReference>
<evidence type="ECO:0000313" key="5">
    <source>
        <dbReference type="Proteomes" id="UP000710440"/>
    </source>
</evidence>
<evidence type="ECO:0000256" key="1">
    <source>
        <dbReference type="ARBA" id="ARBA00007409"/>
    </source>
</evidence>
<evidence type="ECO:0000259" key="2">
    <source>
        <dbReference type="PROSITE" id="PS50404"/>
    </source>
</evidence>
<dbReference type="InterPro" id="IPR040079">
    <property type="entry name" value="Glutathione_S-Trfase"/>
</dbReference>
<dbReference type="Gene3D" id="3.40.30.10">
    <property type="entry name" value="Glutaredoxin"/>
    <property type="match status" value="1"/>
</dbReference>
<dbReference type="PANTHER" id="PTHR44051:SF8">
    <property type="entry name" value="GLUTATHIONE S-TRANSFERASE GSTA"/>
    <property type="match status" value="1"/>
</dbReference>
<dbReference type="PROSITE" id="PS50404">
    <property type="entry name" value="GST_NTER"/>
    <property type="match status" value="1"/>
</dbReference>
<dbReference type="SFLD" id="SFLDG00358">
    <property type="entry name" value="Main_(cytGST)"/>
    <property type="match status" value="1"/>
</dbReference>
<dbReference type="EMBL" id="BOPL01000011">
    <property type="protein sequence ID" value="GIK06765.1"/>
    <property type="molecule type" value="Genomic_DNA"/>
</dbReference>
<evidence type="ECO:0008006" key="6">
    <source>
        <dbReference type="Google" id="ProtNLM"/>
    </source>
</evidence>
<dbReference type="InterPro" id="IPR036282">
    <property type="entry name" value="Glutathione-S-Trfase_C_sf"/>
</dbReference>
<comment type="similarity">
    <text evidence="1">Belongs to the GST superfamily.</text>
</comment>
<sequence>MEFFFIPGTCALAVHIACHEAGIHLQLRQLERTPTGLQVKLGDGKPRDYMSLNPKGKVPAIRFHDGGILTENQAILQYIAWELTPKEKMLIPQTGPARWRAVELLNFITTDLHKGFSPLLNRDISAKHREAVIRDLGKAFTVLQDILGDKPFLLGEEFSVADCYAWTVLTWTRFFDDIDLAKWPRLVKYRQRILHRPSVQKALEEEGLKLEL</sequence>
<evidence type="ECO:0000313" key="4">
    <source>
        <dbReference type="EMBL" id="GIK06765.1"/>
    </source>
</evidence>
<comment type="caution">
    <text evidence="4">The sequence shown here is derived from an EMBL/GenBank/DDBJ whole genome shotgun (WGS) entry which is preliminary data.</text>
</comment>
<dbReference type="SUPFAM" id="SSF47616">
    <property type="entry name" value="GST C-terminal domain-like"/>
    <property type="match status" value="1"/>
</dbReference>
<dbReference type="SFLD" id="SFLDS00019">
    <property type="entry name" value="Glutathione_Transferase_(cytos"/>
    <property type="match status" value="1"/>
</dbReference>
<evidence type="ECO:0000259" key="3">
    <source>
        <dbReference type="PROSITE" id="PS50405"/>
    </source>
</evidence>
<organism evidence="4 5">
    <name type="scientific">Aspergillus viridinutans</name>
    <dbReference type="NCBI Taxonomy" id="75553"/>
    <lineage>
        <taxon>Eukaryota</taxon>
        <taxon>Fungi</taxon>
        <taxon>Dikarya</taxon>
        <taxon>Ascomycota</taxon>
        <taxon>Pezizomycotina</taxon>
        <taxon>Eurotiomycetes</taxon>
        <taxon>Eurotiomycetidae</taxon>
        <taxon>Eurotiales</taxon>
        <taxon>Aspergillaceae</taxon>
        <taxon>Aspergillus</taxon>
        <taxon>Aspergillus subgen. Fumigati</taxon>
    </lineage>
</organism>
<feature type="domain" description="GST N-terminal" evidence="2">
    <location>
        <begin position="1"/>
        <end position="87"/>
    </location>
</feature>
<dbReference type="PROSITE" id="PS50405">
    <property type="entry name" value="GST_CTER"/>
    <property type="match status" value="1"/>
</dbReference>
<dbReference type="CDD" id="cd03188">
    <property type="entry name" value="GST_C_Beta"/>
    <property type="match status" value="1"/>
</dbReference>
<dbReference type="Proteomes" id="UP000710440">
    <property type="component" value="Unassembled WGS sequence"/>
</dbReference>
<dbReference type="Pfam" id="PF13409">
    <property type="entry name" value="GST_N_2"/>
    <property type="match status" value="1"/>
</dbReference>
<dbReference type="RefSeq" id="XP_043129951.1">
    <property type="nucleotide sequence ID" value="XM_043274016.1"/>
</dbReference>
<proteinExistence type="inferred from homology"/>
<accession>A0A9P3C2P8</accession>
<keyword evidence="5" id="KW-1185">Reference proteome</keyword>
<protein>
    <recommendedName>
        <fullName evidence="6">Glutathione S-transferase</fullName>
    </recommendedName>
</protein>
<dbReference type="InterPro" id="IPR004045">
    <property type="entry name" value="Glutathione_S-Trfase_N"/>
</dbReference>